<dbReference type="Gene3D" id="3.40.30.10">
    <property type="entry name" value="Glutaredoxin"/>
    <property type="match status" value="1"/>
</dbReference>
<keyword evidence="4" id="KW-0520">NAD</keyword>
<keyword evidence="2" id="KW-0677">Repeat</keyword>
<keyword evidence="3" id="KW-0560">Oxidoreductase</keyword>
<name>A0A2C6KJC7_9APIC</name>
<dbReference type="OrthoDB" id="409136at2759"/>
<dbReference type="InterPro" id="IPR052259">
    <property type="entry name" value="Nucleoredoxin-like"/>
</dbReference>
<evidence type="ECO:0000256" key="1">
    <source>
        <dbReference type="ARBA" id="ARBA00012612"/>
    </source>
</evidence>
<gene>
    <name evidence="9" type="ORF">CSUI_008971</name>
</gene>
<dbReference type="GO" id="GO:0047134">
    <property type="term" value="F:protein-disulfide reductase [NAD(P)H] activity"/>
    <property type="evidence" value="ECO:0007669"/>
    <property type="project" value="UniProtKB-EC"/>
</dbReference>
<protein>
    <recommendedName>
        <fullName evidence="1">protein-disulfide reductase</fullName>
        <ecNumber evidence="1">1.8.1.8</ecNumber>
    </recommendedName>
</protein>
<dbReference type="PANTHER" id="PTHR13871:SF96">
    <property type="entry name" value="THIOREDOXIN DOMAIN-CONTAINING PROTEIN"/>
    <property type="match status" value="1"/>
</dbReference>
<dbReference type="AlphaFoldDB" id="A0A2C6KJC7"/>
<dbReference type="SUPFAM" id="SSF52833">
    <property type="entry name" value="Thioredoxin-like"/>
    <property type="match status" value="1"/>
</dbReference>
<keyword evidence="10" id="KW-1185">Reference proteome</keyword>
<reference evidence="9 10" key="1">
    <citation type="journal article" date="2017" name="Int. J. Parasitol.">
        <title>The genome of the protozoan parasite Cystoisospora suis and a reverse vaccinology approach to identify vaccine candidates.</title>
        <authorList>
            <person name="Palmieri N."/>
            <person name="Shrestha A."/>
            <person name="Ruttkowski B."/>
            <person name="Beck T."/>
            <person name="Vogl C."/>
            <person name="Tomley F."/>
            <person name="Blake D.P."/>
            <person name="Joachim A."/>
        </authorList>
    </citation>
    <scope>NUCLEOTIDE SEQUENCE [LARGE SCALE GENOMIC DNA]</scope>
    <source>
        <strain evidence="9 10">Wien I</strain>
    </source>
</reference>
<dbReference type="Proteomes" id="UP000221165">
    <property type="component" value="Unassembled WGS sequence"/>
</dbReference>
<evidence type="ECO:0000256" key="3">
    <source>
        <dbReference type="ARBA" id="ARBA00023002"/>
    </source>
</evidence>
<evidence type="ECO:0000313" key="9">
    <source>
        <dbReference type="EMBL" id="PHJ17209.1"/>
    </source>
</evidence>
<organism evidence="9 10">
    <name type="scientific">Cystoisospora suis</name>
    <dbReference type="NCBI Taxonomy" id="483139"/>
    <lineage>
        <taxon>Eukaryota</taxon>
        <taxon>Sar</taxon>
        <taxon>Alveolata</taxon>
        <taxon>Apicomplexa</taxon>
        <taxon>Conoidasida</taxon>
        <taxon>Coccidia</taxon>
        <taxon>Eucoccidiorida</taxon>
        <taxon>Eimeriorina</taxon>
        <taxon>Sarcocystidae</taxon>
        <taxon>Cystoisospora</taxon>
    </lineage>
</organism>
<dbReference type="VEuPathDB" id="ToxoDB:CSUI_008971"/>
<evidence type="ECO:0000256" key="5">
    <source>
        <dbReference type="ARBA" id="ARBA00047388"/>
    </source>
</evidence>
<dbReference type="EC" id="1.8.1.8" evidence="1"/>
<dbReference type="EMBL" id="MIGC01005179">
    <property type="protein sequence ID" value="PHJ17209.1"/>
    <property type="molecule type" value="Genomic_DNA"/>
</dbReference>
<evidence type="ECO:0000256" key="7">
    <source>
        <dbReference type="SAM" id="MobiDB-lite"/>
    </source>
</evidence>
<evidence type="ECO:0000256" key="4">
    <source>
        <dbReference type="ARBA" id="ARBA00023027"/>
    </source>
</evidence>
<dbReference type="InterPro" id="IPR012336">
    <property type="entry name" value="Thioredoxin-like_fold"/>
</dbReference>
<dbReference type="RefSeq" id="XP_067918934.1">
    <property type="nucleotide sequence ID" value="XM_068069090.1"/>
</dbReference>
<accession>A0A2C6KJC7</accession>
<evidence type="ECO:0000259" key="8">
    <source>
        <dbReference type="Pfam" id="PF13905"/>
    </source>
</evidence>
<comment type="caution">
    <text evidence="9">The sequence shown here is derived from an EMBL/GenBank/DDBJ whole genome shotgun (WGS) entry which is preliminary data.</text>
</comment>
<evidence type="ECO:0000256" key="2">
    <source>
        <dbReference type="ARBA" id="ARBA00022737"/>
    </source>
</evidence>
<dbReference type="InterPro" id="IPR036249">
    <property type="entry name" value="Thioredoxin-like_sf"/>
</dbReference>
<feature type="domain" description="Thioredoxin-like fold" evidence="8">
    <location>
        <begin position="33"/>
        <end position="140"/>
    </location>
</feature>
<dbReference type="PANTHER" id="PTHR13871">
    <property type="entry name" value="THIOREDOXIN"/>
    <property type="match status" value="1"/>
</dbReference>
<comment type="catalytic activity">
    <reaction evidence="5">
        <text>[protein]-dithiol + NAD(+) = [protein]-disulfide + NADH + H(+)</text>
        <dbReference type="Rhea" id="RHEA:18749"/>
        <dbReference type="Rhea" id="RHEA-COMP:10593"/>
        <dbReference type="Rhea" id="RHEA-COMP:10594"/>
        <dbReference type="ChEBI" id="CHEBI:15378"/>
        <dbReference type="ChEBI" id="CHEBI:29950"/>
        <dbReference type="ChEBI" id="CHEBI:50058"/>
        <dbReference type="ChEBI" id="CHEBI:57540"/>
        <dbReference type="ChEBI" id="CHEBI:57945"/>
        <dbReference type="EC" id="1.8.1.8"/>
    </reaction>
</comment>
<evidence type="ECO:0000256" key="6">
    <source>
        <dbReference type="ARBA" id="ARBA00047804"/>
    </source>
</evidence>
<proteinExistence type="predicted"/>
<comment type="catalytic activity">
    <reaction evidence="6">
        <text>[protein]-dithiol + NADP(+) = [protein]-disulfide + NADPH + H(+)</text>
        <dbReference type="Rhea" id="RHEA:18753"/>
        <dbReference type="Rhea" id="RHEA-COMP:10593"/>
        <dbReference type="Rhea" id="RHEA-COMP:10594"/>
        <dbReference type="ChEBI" id="CHEBI:15378"/>
        <dbReference type="ChEBI" id="CHEBI:29950"/>
        <dbReference type="ChEBI" id="CHEBI:50058"/>
        <dbReference type="ChEBI" id="CHEBI:57783"/>
        <dbReference type="ChEBI" id="CHEBI:58349"/>
        <dbReference type="EC" id="1.8.1.8"/>
    </reaction>
</comment>
<evidence type="ECO:0000313" key="10">
    <source>
        <dbReference type="Proteomes" id="UP000221165"/>
    </source>
</evidence>
<dbReference type="GeneID" id="94432301"/>
<feature type="region of interest" description="Disordered" evidence="7">
    <location>
        <begin position="168"/>
        <end position="189"/>
    </location>
</feature>
<dbReference type="Pfam" id="PF13905">
    <property type="entry name" value="Thioredoxin_8"/>
    <property type="match status" value="1"/>
</dbReference>
<sequence length="189" mass="21737">MLASDALFGNKVMKKTLQGTYAPVPAEHFAGVSVALYFAKLRHPKCARIFPSLKQFYLTTNASNERPSVEIVYVSLDEDRETFERARSMMPWCSVEYDSDVRRNLINRYQVTDEEMSWGTTRKLPSFKLPQLIVIGPHGQQAGRLDLDQPEETFIHHWDYRHNKWPGEARPRSATAARGWENQVALGPR</sequence>